<organism evidence="1 2">
    <name type="scientific">Acrasis kona</name>
    <dbReference type="NCBI Taxonomy" id="1008807"/>
    <lineage>
        <taxon>Eukaryota</taxon>
        <taxon>Discoba</taxon>
        <taxon>Heterolobosea</taxon>
        <taxon>Tetramitia</taxon>
        <taxon>Eutetramitia</taxon>
        <taxon>Acrasidae</taxon>
        <taxon>Acrasis</taxon>
    </lineage>
</organism>
<reference evidence="1 2" key="1">
    <citation type="submission" date="2024-03" db="EMBL/GenBank/DDBJ databases">
        <title>The Acrasis kona genome and developmental transcriptomes reveal deep origins of eukaryotic multicellular pathways.</title>
        <authorList>
            <person name="Sheikh S."/>
            <person name="Fu C.-J."/>
            <person name="Brown M.W."/>
            <person name="Baldauf S.L."/>
        </authorList>
    </citation>
    <scope>NUCLEOTIDE SEQUENCE [LARGE SCALE GENOMIC DNA]</scope>
    <source>
        <strain evidence="1 2">ATCC MYA-3509</strain>
    </source>
</reference>
<dbReference type="EMBL" id="JAOPGA020000347">
    <property type="protein sequence ID" value="KAL0478255.1"/>
    <property type="molecule type" value="Genomic_DNA"/>
</dbReference>
<feature type="non-terminal residue" evidence="1">
    <location>
        <position position="52"/>
    </location>
</feature>
<accession>A0AAW2YME3</accession>
<sequence length="52" mass="6262">MKKLSWNESKKSILLSLDTSKDGEQFTQELRLLKVNVNETVYNYNRRFYAYV</sequence>
<dbReference type="Proteomes" id="UP001431209">
    <property type="component" value="Unassembled WGS sequence"/>
</dbReference>
<comment type="caution">
    <text evidence="1">The sequence shown here is derived from an EMBL/GenBank/DDBJ whole genome shotgun (WGS) entry which is preliminary data.</text>
</comment>
<evidence type="ECO:0000313" key="1">
    <source>
        <dbReference type="EMBL" id="KAL0478255.1"/>
    </source>
</evidence>
<evidence type="ECO:0000313" key="2">
    <source>
        <dbReference type="Proteomes" id="UP001431209"/>
    </source>
</evidence>
<name>A0AAW2YME3_9EUKA</name>
<gene>
    <name evidence="1" type="ORF">AKO1_015067</name>
</gene>
<protein>
    <submittedName>
        <fullName evidence="1">Uncharacterized protein</fullName>
    </submittedName>
</protein>
<dbReference type="AlphaFoldDB" id="A0AAW2YME3"/>
<proteinExistence type="predicted"/>
<keyword evidence="2" id="KW-1185">Reference proteome</keyword>